<evidence type="ECO:0000313" key="8">
    <source>
        <dbReference type="Proteomes" id="UP000321272"/>
    </source>
</evidence>
<sequence>MPSHRFALSTFSTLAGAVLAGGMLLGTVQAVAADNQQAVFAGGCFWCVEEAFDKVQGVISTTSGFTGGHTDNPSYEQVTGGNTGHAEAVEVEYDPERVSYDELLQVFWRNIDPFAENRQFCDRGDSYRSAIFPLNDEQRTRAESSLDAVRERFDQNVATRVEDFSVFYPAEDYHQNYYKKNPLRYRFYKSACGRVERLEEIWGDEAGGVSADGQVAVSR</sequence>
<dbReference type="Proteomes" id="UP000321272">
    <property type="component" value="Chromosome"/>
</dbReference>
<organism evidence="7 8">
    <name type="scientific">Pistricoccus aurantiacus</name>
    <dbReference type="NCBI Taxonomy" id="1883414"/>
    <lineage>
        <taxon>Bacteria</taxon>
        <taxon>Pseudomonadati</taxon>
        <taxon>Pseudomonadota</taxon>
        <taxon>Gammaproteobacteria</taxon>
        <taxon>Oceanospirillales</taxon>
        <taxon>Halomonadaceae</taxon>
        <taxon>Pistricoccus</taxon>
    </lineage>
</organism>
<dbReference type="HAMAP" id="MF_01401">
    <property type="entry name" value="MsrA"/>
    <property type="match status" value="1"/>
</dbReference>
<dbReference type="OrthoDB" id="4174719at2"/>
<evidence type="ECO:0000256" key="1">
    <source>
        <dbReference type="ARBA" id="ARBA00023002"/>
    </source>
</evidence>
<dbReference type="EC" id="1.8.4.11" evidence="4"/>
<dbReference type="PANTHER" id="PTHR43774:SF1">
    <property type="entry name" value="PEPTIDE METHIONINE SULFOXIDE REDUCTASE MSRA 2"/>
    <property type="match status" value="1"/>
</dbReference>
<comment type="function">
    <text evidence="4">Has an important function as a repair enzyme for proteins that have been inactivated by oxidation. Catalyzes the reversible oxidation-reduction of methionine sulfoxide in proteins to methionine.</text>
</comment>
<dbReference type="InterPro" id="IPR002569">
    <property type="entry name" value="Met_Sox_Rdtase_MsrA_dom"/>
</dbReference>
<accession>A0A5B8SQL0</accession>
<name>A0A5B8SQL0_9GAMM</name>
<evidence type="ECO:0000256" key="3">
    <source>
        <dbReference type="ARBA" id="ARBA00048782"/>
    </source>
</evidence>
<gene>
    <name evidence="4 7" type="primary">msrA</name>
    <name evidence="7" type="ORF">FGL86_10270</name>
</gene>
<dbReference type="GO" id="GO:0008113">
    <property type="term" value="F:peptide-methionine (S)-S-oxide reductase activity"/>
    <property type="evidence" value="ECO:0007669"/>
    <property type="project" value="UniProtKB-UniRule"/>
</dbReference>
<comment type="catalytic activity">
    <reaction evidence="3 4">
        <text>[thioredoxin]-disulfide + L-methionine + H2O = L-methionine (S)-S-oxide + [thioredoxin]-dithiol</text>
        <dbReference type="Rhea" id="RHEA:19993"/>
        <dbReference type="Rhea" id="RHEA-COMP:10698"/>
        <dbReference type="Rhea" id="RHEA-COMP:10700"/>
        <dbReference type="ChEBI" id="CHEBI:15377"/>
        <dbReference type="ChEBI" id="CHEBI:29950"/>
        <dbReference type="ChEBI" id="CHEBI:50058"/>
        <dbReference type="ChEBI" id="CHEBI:57844"/>
        <dbReference type="ChEBI" id="CHEBI:58772"/>
        <dbReference type="EC" id="1.8.4.11"/>
    </reaction>
</comment>
<dbReference type="PANTHER" id="PTHR43774">
    <property type="entry name" value="PEPTIDE METHIONINE SULFOXIDE REDUCTASE"/>
    <property type="match status" value="1"/>
</dbReference>
<evidence type="ECO:0000256" key="2">
    <source>
        <dbReference type="ARBA" id="ARBA00047806"/>
    </source>
</evidence>
<dbReference type="KEGG" id="paur:FGL86_10270"/>
<proteinExistence type="inferred from homology"/>
<dbReference type="EMBL" id="CP042382">
    <property type="protein sequence ID" value="QEA39422.1"/>
    <property type="molecule type" value="Genomic_DNA"/>
</dbReference>
<dbReference type="AlphaFoldDB" id="A0A5B8SQL0"/>
<feature type="signal peptide" evidence="5">
    <location>
        <begin position="1"/>
        <end position="32"/>
    </location>
</feature>
<evidence type="ECO:0000256" key="5">
    <source>
        <dbReference type="SAM" id="SignalP"/>
    </source>
</evidence>
<dbReference type="GO" id="GO:0033744">
    <property type="term" value="F:L-methionine:thioredoxin-disulfide S-oxidoreductase activity"/>
    <property type="evidence" value="ECO:0007669"/>
    <property type="project" value="RHEA"/>
</dbReference>
<comment type="similarity">
    <text evidence="4">Belongs to the MsrA Met sulfoxide reductase family.</text>
</comment>
<dbReference type="Pfam" id="PF01625">
    <property type="entry name" value="PMSR"/>
    <property type="match status" value="1"/>
</dbReference>
<dbReference type="SUPFAM" id="SSF55068">
    <property type="entry name" value="Peptide methionine sulfoxide reductase"/>
    <property type="match status" value="1"/>
</dbReference>
<keyword evidence="8" id="KW-1185">Reference proteome</keyword>
<keyword evidence="1 4" id="KW-0560">Oxidoreductase</keyword>
<evidence type="ECO:0000259" key="6">
    <source>
        <dbReference type="Pfam" id="PF01625"/>
    </source>
</evidence>
<dbReference type="Gene3D" id="3.30.1060.10">
    <property type="entry name" value="Peptide methionine sulphoxide reductase MsrA"/>
    <property type="match status" value="1"/>
</dbReference>
<keyword evidence="5" id="KW-0732">Signal</keyword>
<feature type="chain" id="PRO_5022947489" description="Peptide methionine sulfoxide reductase MsrA" evidence="5">
    <location>
        <begin position="33"/>
        <end position="219"/>
    </location>
</feature>
<feature type="domain" description="Peptide methionine sulphoxide reductase MsrA" evidence="6">
    <location>
        <begin position="37"/>
        <end position="186"/>
    </location>
</feature>
<reference evidence="7 8" key="1">
    <citation type="submission" date="2019-06" db="EMBL/GenBank/DDBJ databases">
        <title>Genome analyses of bacteria isolated from kimchi.</title>
        <authorList>
            <person name="Lee S."/>
            <person name="Ahn S."/>
            <person name="Roh S."/>
        </authorList>
    </citation>
    <scope>NUCLEOTIDE SEQUENCE [LARGE SCALE GENOMIC DNA]</scope>
    <source>
        <strain evidence="7 8">CBA4606</strain>
    </source>
</reference>
<dbReference type="RefSeq" id="WP_147184474.1">
    <property type="nucleotide sequence ID" value="NZ_CP042382.1"/>
</dbReference>
<feature type="active site" evidence="4">
    <location>
        <position position="44"/>
    </location>
</feature>
<evidence type="ECO:0000313" key="7">
    <source>
        <dbReference type="EMBL" id="QEA39422.1"/>
    </source>
</evidence>
<protein>
    <recommendedName>
        <fullName evidence="4">Peptide methionine sulfoxide reductase MsrA</fullName>
        <shortName evidence="4">Protein-methionine-S-oxide reductase</shortName>
        <ecNumber evidence="4">1.8.4.11</ecNumber>
    </recommendedName>
    <alternativeName>
        <fullName evidence="4">Peptide-methionine (S)-S-oxide reductase</fullName>
        <shortName evidence="4">Peptide Met(O) reductase</shortName>
    </alternativeName>
</protein>
<dbReference type="InterPro" id="IPR036509">
    <property type="entry name" value="Met_Sox_Rdtase_MsrA_sf"/>
</dbReference>
<evidence type="ECO:0000256" key="4">
    <source>
        <dbReference type="HAMAP-Rule" id="MF_01401"/>
    </source>
</evidence>
<comment type="catalytic activity">
    <reaction evidence="2 4">
        <text>L-methionyl-[protein] + [thioredoxin]-disulfide + H2O = L-methionyl-(S)-S-oxide-[protein] + [thioredoxin]-dithiol</text>
        <dbReference type="Rhea" id="RHEA:14217"/>
        <dbReference type="Rhea" id="RHEA-COMP:10698"/>
        <dbReference type="Rhea" id="RHEA-COMP:10700"/>
        <dbReference type="Rhea" id="RHEA-COMP:12313"/>
        <dbReference type="Rhea" id="RHEA-COMP:12315"/>
        <dbReference type="ChEBI" id="CHEBI:15377"/>
        <dbReference type="ChEBI" id="CHEBI:16044"/>
        <dbReference type="ChEBI" id="CHEBI:29950"/>
        <dbReference type="ChEBI" id="CHEBI:44120"/>
        <dbReference type="ChEBI" id="CHEBI:50058"/>
        <dbReference type="EC" id="1.8.4.11"/>
    </reaction>
</comment>
<dbReference type="NCBIfam" id="TIGR00401">
    <property type="entry name" value="msrA"/>
    <property type="match status" value="1"/>
</dbReference>